<keyword evidence="1" id="KW-0802">TPR repeat</keyword>
<evidence type="ECO:0000256" key="1">
    <source>
        <dbReference type="PROSITE-ProRule" id="PRU00339"/>
    </source>
</evidence>
<sequence>MRPSLNVADAALSGGTPAIALQVTTDLLGREPNSVEALLRHGAALHALGRTTEAQASYTRAISLDPTSVGAALGLGRLQIASNPVEAERLFLQALNRDPRNPAALNNLGIARDLQGRHRDAQSAYAQAITEAPGVSAAQVNMGLSLALSGDPRRAVEMLRSVASQAAAPRPARHNLAAAMAMSGDTAGAESIFRSDLSEEDARRVLDALRMLGEAPVATAQQTASAQSHGS</sequence>
<organism evidence="2 3">
    <name type="scientific">Siccirubricoccus deserti</name>
    <dbReference type="NCBI Taxonomy" id="2013562"/>
    <lineage>
        <taxon>Bacteria</taxon>
        <taxon>Pseudomonadati</taxon>
        <taxon>Pseudomonadota</taxon>
        <taxon>Alphaproteobacteria</taxon>
        <taxon>Acetobacterales</taxon>
        <taxon>Roseomonadaceae</taxon>
        <taxon>Siccirubricoccus</taxon>
    </lineage>
</organism>
<reference evidence="2" key="1">
    <citation type="submission" date="2020-08" db="EMBL/GenBank/DDBJ databases">
        <authorList>
            <person name="Hu Y."/>
            <person name="Nguyen S.V."/>
            <person name="Li F."/>
            <person name="Fanning S."/>
        </authorList>
    </citation>
    <scope>NUCLEOTIDE SEQUENCE</scope>
    <source>
        <strain evidence="2">SYSU D8009</strain>
    </source>
</reference>
<dbReference type="PROSITE" id="PS50005">
    <property type="entry name" value="TPR"/>
    <property type="match status" value="1"/>
</dbReference>
<dbReference type="AlphaFoldDB" id="A0A9X0R4B4"/>
<dbReference type="InterPro" id="IPR019734">
    <property type="entry name" value="TPR_rpt"/>
</dbReference>
<dbReference type="Pfam" id="PF13432">
    <property type="entry name" value="TPR_16"/>
    <property type="match status" value="1"/>
</dbReference>
<name>A0A9X0R4B4_9PROT</name>
<dbReference type="InterPro" id="IPR011990">
    <property type="entry name" value="TPR-like_helical_dom_sf"/>
</dbReference>
<dbReference type="PANTHER" id="PTHR44809">
    <property type="match status" value="1"/>
</dbReference>
<keyword evidence="3" id="KW-1185">Reference proteome</keyword>
<evidence type="ECO:0000313" key="2">
    <source>
        <dbReference type="EMBL" id="MBC4019219.1"/>
    </source>
</evidence>
<dbReference type="InterPro" id="IPR011717">
    <property type="entry name" value="TPR-4"/>
</dbReference>
<comment type="caution">
    <text evidence="2">The sequence shown here is derived from an EMBL/GenBank/DDBJ whole genome shotgun (WGS) entry which is preliminary data.</text>
</comment>
<feature type="repeat" description="TPR" evidence="1">
    <location>
        <begin position="35"/>
        <end position="68"/>
    </location>
</feature>
<dbReference type="Pfam" id="PF07721">
    <property type="entry name" value="TPR_4"/>
    <property type="match status" value="2"/>
</dbReference>
<dbReference type="Pfam" id="PF13431">
    <property type="entry name" value="TPR_17"/>
    <property type="match status" value="1"/>
</dbReference>
<gene>
    <name evidence="2" type="ORF">H7965_28805</name>
</gene>
<dbReference type="Gene3D" id="1.25.40.10">
    <property type="entry name" value="Tetratricopeptide repeat domain"/>
    <property type="match status" value="2"/>
</dbReference>
<dbReference type="SUPFAM" id="SSF48452">
    <property type="entry name" value="TPR-like"/>
    <property type="match status" value="1"/>
</dbReference>
<dbReference type="InterPro" id="IPR052943">
    <property type="entry name" value="TMTC_O-mannosyl-trnsfr"/>
</dbReference>
<accession>A0A9X0R4B4</accession>
<dbReference type="GO" id="GO:0042802">
    <property type="term" value="F:identical protein binding"/>
    <property type="evidence" value="ECO:0007669"/>
    <property type="project" value="InterPro"/>
</dbReference>
<dbReference type="EMBL" id="JACOMF010000143">
    <property type="protein sequence ID" value="MBC4019219.1"/>
    <property type="molecule type" value="Genomic_DNA"/>
</dbReference>
<dbReference type="SMART" id="SM00028">
    <property type="entry name" value="TPR"/>
    <property type="match status" value="3"/>
</dbReference>
<protein>
    <submittedName>
        <fullName evidence="2">Tetratricopeptide repeat protein</fullName>
    </submittedName>
</protein>
<proteinExistence type="predicted"/>
<dbReference type="Proteomes" id="UP000600101">
    <property type="component" value="Unassembled WGS sequence"/>
</dbReference>
<evidence type="ECO:0000313" key="3">
    <source>
        <dbReference type="Proteomes" id="UP000600101"/>
    </source>
</evidence>
<dbReference type="PANTHER" id="PTHR44809:SF1">
    <property type="entry name" value="PROTEIN O-MANNOSYL-TRANSFERASE TMTC1"/>
    <property type="match status" value="1"/>
</dbReference>